<dbReference type="STRING" id="1126212.K2RG76"/>
<dbReference type="GO" id="GO:0003964">
    <property type="term" value="F:RNA-directed DNA polymerase activity"/>
    <property type="evidence" value="ECO:0007669"/>
    <property type="project" value="UniProtKB-KW"/>
</dbReference>
<dbReference type="Proteomes" id="UP000007129">
    <property type="component" value="Unassembled WGS sequence"/>
</dbReference>
<organism evidence="3 4">
    <name type="scientific">Macrophomina phaseolina (strain MS6)</name>
    <name type="common">Charcoal rot fungus</name>
    <dbReference type="NCBI Taxonomy" id="1126212"/>
    <lineage>
        <taxon>Eukaryota</taxon>
        <taxon>Fungi</taxon>
        <taxon>Dikarya</taxon>
        <taxon>Ascomycota</taxon>
        <taxon>Pezizomycotina</taxon>
        <taxon>Dothideomycetes</taxon>
        <taxon>Dothideomycetes incertae sedis</taxon>
        <taxon>Botryosphaeriales</taxon>
        <taxon>Botryosphaeriaceae</taxon>
        <taxon>Macrophomina</taxon>
    </lineage>
</organism>
<dbReference type="PANTHER" id="PTHR33481">
    <property type="entry name" value="REVERSE TRANSCRIPTASE"/>
    <property type="match status" value="1"/>
</dbReference>
<dbReference type="InterPro" id="IPR000477">
    <property type="entry name" value="RT_dom"/>
</dbReference>
<evidence type="ECO:0000259" key="2">
    <source>
        <dbReference type="PROSITE" id="PS50878"/>
    </source>
</evidence>
<name>K2RG76_MACPH</name>
<dbReference type="OrthoDB" id="3935025at2759"/>
<accession>K2RG76</accession>
<comment type="caution">
    <text evidence="3">The sequence shown here is derived from an EMBL/GenBank/DDBJ whole genome shotgun (WGS) entry which is preliminary data.</text>
</comment>
<feature type="region of interest" description="Disordered" evidence="1">
    <location>
        <begin position="139"/>
        <end position="196"/>
    </location>
</feature>
<dbReference type="Gene3D" id="3.60.10.10">
    <property type="entry name" value="Endonuclease/exonuclease/phosphatase"/>
    <property type="match status" value="1"/>
</dbReference>
<keyword evidence="3" id="KW-0808">Transferase</keyword>
<dbReference type="Pfam" id="PF14529">
    <property type="entry name" value="Exo_endo_phos_2"/>
    <property type="match status" value="1"/>
</dbReference>
<feature type="domain" description="Reverse transcriptase" evidence="2">
    <location>
        <begin position="866"/>
        <end position="1000"/>
    </location>
</feature>
<feature type="compositionally biased region" description="Low complexity" evidence="1">
    <location>
        <begin position="162"/>
        <end position="178"/>
    </location>
</feature>
<sequence length="1000" mass="113271">MEDAQEDTPIQAPTRKRTRAASPIQMPTQPTFQFQASPPDEFSQYSMSNLGGPQARTRIFEINEMPEVECVYAAQGLIQKAAQLARPSKAENSRLLDLLEVFREYTQKGRIPATSSIIQAQVQSLEKATRAIDNKIKAIKPPTQTQSEKAPQQGPPPQQNKPTSYAAIAATSTAPSNPWITPQRKNRKAAEKKEKKTRRLILIRNTSYEISSLRLRNAFNKAFATNGITEPVVTSIMKATAGPNLVITTTDQFSADYLLEHQAIWEGTTPFSRAQKDEAWYKVILHGIPIKDFTEEYSLDQIKEEIQEYNKSLNLKAIGTPYWLTSAEKRATQRGDSILQASRLESKGFTQPPQQRNVNDARASAILRTGINLNTTAAATESALKLAQELEVDLLVCQEPWLAPREPNTPYTRSITSPDFVQILPALPPPFLRPRTLIYVSRFLDIQVNTRQDLSLDPDLLIIDVSGQGFQFRLYNVYNEKDQANIGPRTVERALPSQELPANSLILGDLNLHHPWWDPLAPVSPGIGPFIDWLEERDLVLLNTPGEGTFFRKDMARPSVLDLTLSTRSLYNYIEDWQMLPSIASDHLGILFTIKQGIRNLVPNPTYQGRYNLRKANWAQFKESFISKVNRGVHQIVSLLAEDYKEILKHGSTSLIVQLESVAQQLSNAISEAADQTIPRLKPGARPKPWWDEELLQLRREVHRRFSLISSTSPIEVKEAYLQAKNTYFSAIKRKKREHWEQFLQKEDPKSIYKAMAYTRDRLVERIPQIRARDNQLQDSFTGKCSAFRESLFPPPPHAESVTWEDFTPDPSWDWPELTQAEVEQACSTQVKGKTPGPDAITQDIIIAAYQAYPEIFFKVFSLLFNSGYHPTIWRQATGAILKKLGKKDYSDPKSYRVISLLNCLGKILERILAKRLSALAETTHLLHKTQIGGRLKKSAIDAALLLTNEVETNRRYQRKTSTLFLDVKGAFDHVAKNQLLAILLDLVVIPSIENEWHEA</sequence>
<dbReference type="eggNOG" id="KOG1075">
    <property type="taxonomic scope" value="Eukaryota"/>
</dbReference>
<protein>
    <submittedName>
        <fullName evidence="3">Reverse transcriptase</fullName>
    </submittedName>
</protein>
<dbReference type="Pfam" id="PF00078">
    <property type="entry name" value="RVT_1"/>
    <property type="match status" value="1"/>
</dbReference>
<dbReference type="InParanoid" id="K2RG76"/>
<evidence type="ECO:0000256" key="1">
    <source>
        <dbReference type="SAM" id="MobiDB-lite"/>
    </source>
</evidence>
<dbReference type="PANTHER" id="PTHR33481:SF1">
    <property type="entry name" value="ENDONUCLEASE_EXONUCLEASE_PHOSPHATASE DOMAIN-CONTAINING PROTEIN-RELATED"/>
    <property type="match status" value="1"/>
</dbReference>
<dbReference type="PROSITE" id="PS50878">
    <property type="entry name" value="RT_POL"/>
    <property type="match status" value="1"/>
</dbReference>
<evidence type="ECO:0000313" key="4">
    <source>
        <dbReference type="Proteomes" id="UP000007129"/>
    </source>
</evidence>
<keyword evidence="3" id="KW-0548">Nucleotidyltransferase</keyword>
<gene>
    <name evidence="3" type="ORF">MPH_13942</name>
</gene>
<keyword evidence="3" id="KW-0695">RNA-directed DNA polymerase</keyword>
<reference evidence="3 4" key="1">
    <citation type="journal article" date="2012" name="BMC Genomics">
        <title>Tools to kill: Genome of one of the most destructive plant pathogenic fungi Macrophomina phaseolina.</title>
        <authorList>
            <person name="Islam M.S."/>
            <person name="Haque M.S."/>
            <person name="Islam M.M."/>
            <person name="Emdad E.M."/>
            <person name="Halim A."/>
            <person name="Hossen Q.M.M."/>
            <person name="Hossain M.Z."/>
            <person name="Ahmed B."/>
            <person name="Rahim S."/>
            <person name="Rahman M.S."/>
            <person name="Alam M.M."/>
            <person name="Hou S."/>
            <person name="Wan X."/>
            <person name="Saito J.A."/>
            <person name="Alam M."/>
        </authorList>
    </citation>
    <scope>NUCLEOTIDE SEQUENCE [LARGE SCALE GENOMIC DNA]</scope>
    <source>
        <strain evidence="3 4">MS6</strain>
    </source>
</reference>
<evidence type="ECO:0000313" key="3">
    <source>
        <dbReference type="EMBL" id="EKG09074.1"/>
    </source>
</evidence>
<feature type="compositionally biased region" description="Polar residues" evidence="1">
    <location>
        <begin position="25"/>
        <end position="36"/>
    </location>
</feature>
<dbReference type="HOGENOM" id="CLU_299767_0_0_1"/>
<dbReference type="AlphaFoldDB" id="K2RG76"/>
<dbReference type="SUPFAM" id="SSF56219">
    <property type="entry name" value="DNase I-like"/>
    <property type="match status" value="1"/>
</dbReference>
<proteinExistence type="predicted"/>
<feature type="region of interest" description="Disordered" evidence="1">
    <location>
        <begin position="1"/>
        <end position="45"/>
    </location>
</feature>
<dbReference type="InterPro" id="IPR005135">
    <property type="entry name" value="Endo/exonuclease/phosphatase"/>
</dbReference>
<dbReference type="VEuPathDB" id="FungiDB:MPH_13942"/>
<dbReference type="InterPro" id="IPR036691">
    <property type="entry name" value="Endo/exonu/phosph_ase_sf"/>
</dbReference>
<dbReference type="EMBL" id="AHHD01000787">
    <property type="protein sequence ID" value="EKG09074.1"/>
    <property type="molecule type" value="Genomic_DNA"/>
</dbReference>